<evidence type="ECO:0000313" key="1">
    <source>
        <dbReference type="EMBL" id="SVA99762.1"/>
    </source>
</evidence>
<gene>
    <name evidence="1" type="ORF">METZ01_LOCUS152616</name>
</gene>
<proteinExistence type="predicted"/>
<accession>A0A382AF73</accession>
<reference evidence="1" key="1">
    <citation type="submission" date="2018-05" db="EMBL/GenBank/DDBJ databases">
        <authorList>
            <person name="Lanie J.A."/>
            <person name="Ng W.-L."/>
            <person name="Kazmierczak K.M."/>
            <person name="Andrzejewski T.M."/>
            <person name="Davidsen T.M."/>
            <person name="Wayne K.J."/>
            <person name="Tettelin H."/>
            <person name="Glass J.I."/>
            <person name="Rusch D."/>
            <person name="Podicherti R."/>
            <person name="Tsui H.-C.T."/>
            <person name="Winkler M.E."/>
        </authorList>
    </citation>
    <scope>NUCLEOTIDE SEQUENCE</scope>
</reference>
<sequence>MEIVIDRYTKIVLTLIAVGLFFNAFKSEIAFFGSPEPVYAETIGMGNTLTSGTQSGQRFVTASPDGKTVYYWFREEDKQWYDRDKIIYLGSKMAKD</sequence>
<dbReference type="EMBL" id="UINC01024995">
    <property type="protein sequence ID" value="SVA99762.1"/>
    <property type="molecule type" value="Genomic_DNA"/>
</dbReference>
<organism evidence="1">
    <name type="scientific">marine metagenome</name>
    <dbReference type="NCBI Taxonomy" id="408172"/>
    <lineage>
        <taxon>unclassified sequences</taxon>
        <taxon>metagenomes</taxon>
        <taxon>ecological metagenomes</taxon>
    </lineage>
</organism>
<name>A0A382AF73_9ZZZZ</name>
<dbReference type="AlphaFoldDB" id="A0A382AF73"/>
<protein>
    <submittedName>
        <fullName evidence="1">Uncharacterized protein</fullName>
    </submittedName>
</protein>